<evidence type="ECO:0000256" key="6">
    <source>
        <dbReference type="SAM" id="Phobius"/>
    </source>
</evidence>
<evidence type="ECO:0000256" key="4">
    <source>
        <dbReference type="ARBA" id="ARBA00022989"/>
    </source>
</evidence>
<feature type="transmembrane region" description="Helical" evidence="6">
    <location>
        <begin position="89"/>
        <end position="111"/>
    </location>
</feature>
<comment type="subcellular location">
    <subcellularLocation>
        <location evidence="1">Cell membrane</location>
        <topology evidence="1">Multi-pass membrane protein</topology>
    </subcellularLocation>
</comment>
<dbReference type="PANTHER" id="PTHR32196:SF19">
    <property type="entry name" value="GALACTOFURANOSE TRANSPORTER PERMEASE PROTEIN YTFT"/>
    <property type="match status" value="1"/>
</dbReference>
<feature type="transmembrane region" description="Helical" evidence="6">
    <location>
        <begin position="165"/>
        <end position="184"/>
    </location>
</feature>
<evidence type="ECO:0000256" key="3">
    <source>
        <dbReference type="ARBA" id="ARBA00022692"/>
    </source>
</evidence>
<reference evidence="7 8" key="1">
    <citation type="submission" date="2016-11" db="EMBL/GenBank/DDBJ databases">
        <authorList>
            <person name="Jaros S."/>
            <person name="Januszkiewicz K."/>
            <person name="Wedrychowicz H."/>
        </authorList>
    </citation>
    <scope>NUCLEOTIDE SEQUENCE [LARGE SCALE GENOMIC DNA]</scope>
    <source>
        <strain evidence="7 8">DSM 15930</strain>
    </source>
</reference>
<feature type="transmembrane region" description="Helical" evidence="6">
    <location>
        <begin position="211"/>
        <end position="231"/>
    </location>
</feature>
<dbReference type="PANTHER" id="PTHR32196">
    <property type="entry name" value="ABC TRANSPORTER PERMEASE PROTEIN YPHD-RELATED-RELATED"/>
    <property type="match status" value="1"/>
</dbReference>
<dbReference type="EMBL" id="FRCP01000020">
    <property type="protein sequence ID" value="SHM88126.1"/>
    <property type="molecule type" value="Genomic_DNA"/>
</dbReference>
<feature type="transmembrane region" description="Helical" evidence="6">
    <location>
        <begin position="295"/>
        <end position="311"/>
    </location>
</feature>
<keyword evidence="4 6" id="KW-1133">Transmembrane helix</keyword>
<dbReference type="AlphaFoldDB" id="A0A1M7MBB9"/>
<dbReference type="GO" id="GO:0005886">
    <property type="term" value="C:plasma membrane"/>
    <property type="evidence" value="ECO:0007669"/>
    <property type="project" value="UniProtKB-SubCell"/>
</dbReference>
<dbReference type="RefSeq" id="WP_073290109.1">
    <property type="nucleotide sequence ID" value="NZ_FRCP01000020.1"/>
</dbReference>
<evidence type="ECO:0000256" key="5">
    <source>
        <dbReference type="ARBA" id="ARBA00023136"/>
    </source>
</evidence>
<evidence type="ECO:0000313" key="7">
    <source>
        <dbReference type="EMBL" id="SHM88126.1"/>
    </source>
</evidence>
<evidence type="ECO:0000313" key="8">
    <source>
        <dbReference type="Proteomes" id="UP000184038"/>
    </source>
</evidence>
<dbReference type="STRING" id="1120996.SAMN02746066_03728"/>
<name>A0A1M7MBB9_9FIRM</name>
<dbReference type="CDD" id="cd06579">
    <property type="entry name" value="TM_PBP1_transp_AraH_like"/>
    <property type="match status" value="1"/>
</dbReference>
<dbReference type="Pfam" id="PF02653">
    <property type="entry name" value="BPD_transp_2"/>
    <property type="match status" value="1"/>
</dbReference>
<keyword evidence="5 6" id="KW-0472">Membrane</keyword>
<feature type="transmembrane region" description="Helical" evidence="6">
    <location>
        <begin position="13"/>
        <end position="34"/>
    </location>
</feature>
<organism evidence="7 8">
    <name type="scientific">Anaerosporobacter mobilis DSM 15930</name>
    <dbReference type="NCBI Taxonomy" id="1120996"/>
    <lineage>
        <taxon>Bacteria</taxon>
        <taxon>Bacillati</taxon>
        <taxon>Bacillota</taxon>
        <taxon>Clostridia</taxon>
        <taxon>Lachnospirales</taxon>
        <taxon>Lachnospiraceae</taxon>
        <taxon>Anaerosporobacter</taxon>
    </lineage>
</organism>
<dbReference type="Proteomes" id="UP000184038">
    <property type="component" value="Unassembled WGS sequence"/>
</dbReference>
<proteinExistence type="predicted"/>
<feature type="transmembrane region" description="Helical" evidence="6">
    <location>
        <begin position="270"/>
        <end position="289"/>
    </location>
</feature>
<feature type="transmembrane region" description="Helical" evidence="6">
    <location>
        <begin position="237"/>
        <end position="258"/>
    </location>
</feature>
<gene>
    <name evidence="7" type="ORF">SAMN02746066_03728</name>
</gene>
<keyword evidence="3 6" id="KW-0812">Transmembrane</keyword>
<dbReference type="OrthoDB" id="9815820at2"/>
<dbReference type="InterPro" id="IPR001851">
    <property type="entry name" value="ABC_transp_permease"/>
</dbReference>
<dbReference type="GO" id="GO:0022857">
    <property type="term" value="F:transmembrane transporter activity"/>
    <property type="evidence" value="ECO:0007669"/>
    <property type="project" value="InterPro"/>
</dbReference>
<evidence type="ECO:0000256" key="1">
    <source>
        <dbReference type="ARBA" id="ARBA00004651"/>
    </source>
</evidence>
<evidence type="ECO:0000256" key="2">
    <source>
        <dbReference type="ARBA" id="ARBA00022475"/>
    </source>
</evidence>
<sequence length="317" mass="33529">MSKDKMLVFSKKYSALILLLFFIILNSIITPNFFRMSNLNNIITQICPIILCGMGMTLVISTGGIDISVGSVMALSGVLTAKLMTSMGLVPAILVSLIVCIGVGCFTGVMVGKLKLQAMVVTLGLMLGIRGVAQVLCGGRDIYLNKLGEVGEQLSFLGTYKLGKVVPIQIIPIVLSIVIVWIIIEKTVLGRRIQAVGDSIKSSSLSGINTARTMMIVYGMSALFAAFAGIFQTAKVAVAAGSSLGQLAELDAIAAVVIGGTPMSGGKARVIGTVVGALIMQMITLTCVMNDIPSQYAQVFKAIIIVFAVFIQREKRK</sequence>
<keyword evidence="2" id="KW-1003">Cell membrane</keyword>
<feature type="transmembrane region" description="Helical" evidence="6">
    <location>
        <begin position="118"/>
        <end position="136"/>
    </location>
</feature>
<protein>
    <submittedName>
        <fullName evidence="7">Ribose transport system permease protein</fullName>
    </submittedName>
</protein>
<accession>A0A1M7MBB9</accession>
<keyword evidence="8" id="KW-1185">Reference proteome</keyword>
<feature type="transmembrane region" description="Helical" evidence="6">
    <location>
        <begin position="46"/>
        <end position="69"/>
    </location>
</feature>